<keyword evidence="1" id="KW-0479">Metal-binding</keyword>
<organism evidence="7 8">
    <name type="scientific">Engystomops pustulosus</name>
    <name type="common">Tungara frog</name>
    <name type="synonym">Physalaemus pustulosus</name>
    <dbReference type="NCBI Taxonomy" id="76066"/>
    <lineage>
        <taxon>Eukaryota</taxon>
        <taxon>Metazoa</taxon>
        <taxon>Chordata</taxon>
        <taxon>Craniata</taxon>
        <taxon>Vertebrata</taxon>
        <taxon>Euteleostomi</taxon>
        <taxon>Amphibia</taxon>
        <taxon>Batrachia</taxon>
        <taxon>Anura</taxon>
        <taxon>Neobatrachia</taxon>
        <taxon>Hyloidea</taxon>
        <taxon>Leptodactylidae</taxon>
        <taxon>Leiuperinae</taxon>
        <taxon>Engystomops</taxon>
    </lineage>
</organism>
<evidence type="ECO:0000313" key="8">
    <source>
        <dbReference type="Proteomes" id="UP000824782"/>
    </source>
</evidence>
<dbReference type="InterPro" id="IPR037660">
    <property type="entry name" value="CCDC51"/>
</dbReference>
<evidence type="ECO:0000256" key="1">
    <source>
        <dbReference type="ARBA" id="ARBA00022723"/>
    </source>
</evidence>
<dbReference type="SMART" id="SM00980">
    <property type="entry name" value="THAP"/>
    <property type="match status" value="1"/>
</dbReference>
<proteinExistence type="predicted"/>
<dbReference type="SMART" id="SM00692">
    <property type="entry name" value="DM3"/>
    <property type="match status" value="1"/>
</dbReference>
<name>A0AAV6ZGQ7_ENGPU</name>
<keyword evidence="8" id="KW-1185">Reference proteome</keyword>
<dbReference type="InterPro" id="IPR006612">
    <property type="entry name" value="THAP_Znf"/>
</dbReference>
<comment type="caution">
    <text evidence="7">The sequence shown here is derived from an EMBL/GenBank/DDBJ whole genome shotgun (WGS) entry which is preliminary data.</text>
</comment>
<dbReference type="AlphaFoldDB" id="A0AAV6ZGQ7"/>
<evidence type="ECO:0000256" key="2">
    <source>
        <dbReference type="ARBA" id="ARBA00022771"/>
    </source>
</evidence>
<feature type="domain" description="THAP-type" evidence="6">
    <location>
        <begin position="1"/>
        <end position="91"/>
    </location>
</feature>
<sequence length="285" mass="32462">MPSCIVKGCTYSWKKKDPDIIIHAFPKDLESIQRWLLQTKQDFGDIEEFSRKILAGTKGAYRLCSRHFTADSYETRGFLTVLKKGAIPTIFPDIPIEGYKNAKFPAKRRKVDPRFTNYGSVSGIEYHPSSAPWHPISIDALSSHDLMPPLASSDMYVPDLYMYRAGGQVEIHPNYSHSWISTGGLSVPEERRKLCHPKGTRTIGTMTGHAPGRTHQSTNTELLWETSNKQVQANRRKKHNTVGIQCNSDDLPFEVKRNHYPLRISLRDFDVLLWVDPFSKKGRCS</sequence>
<dbReference type="PANTHER" id="PTHR28624:SF1">
    <property type="entry name" value="MITOCHONDRIAL POTASSIUM CHANNEL"/>
    <property type="match status" value="1"/>
</dbReference>
<keyword evidence="3" id="KW-0862">Zinc</keyword>
<gene>
    <name evidence="7" type="ORF">GDO81_025733</name>
</gene>
<dbReference type="EMBL" id="WNYA01000439">
    <property type="protein sequence ID" value="KAG8548332.1"/>
    <property type="molecule type" value="Genomic_DNA"/>
</dbReference>
<dbReference type="GO" id="GO:0008270">
    <property type="term" value="F:zinc ion binding"/>
    <property type="evidence" value="ECO:0007669"/>
    <property type="project" value="UniProtKB-KW"/>
</dbReference>
<dbReference type="Pfam" id="PF05485">
    <property type="entry name" value="THAP"/>
    <property type="match status" value="1"/>
</dbReference>
<dbReference type="GO" id="GO:0003677">
    <property type="term" value="F:DNA binding"/>
    <property type="evidence" value="ECO:0007669"/>
    <property type="project" value="UniProtKB-UniRule"/>
</dbReference>
<keyword evidence="4 5" id="KW-0238">DNA-binding</keyword>
<dbReference type="SUPFAM" id="SSF57716">
    <property type="entry name" value="Glucocorticoid receptor-like (DNA-binding domain)"/>
    <property type="match status" value="1"/>
</dbReference>
<evidence type="ECO:0000256" key="5">
    <source>
        <dbReference type="PROSITE-ProRule" id="PRU00309"/>
    </source>
</evidence>
<evidence type="ECO:0000256" key="4">
    <source>
        <dbReference type="ARBA" id="ARBA00023125"/>
    </source>
</evidence>
<keyword evidence="2 5" id="KW-0863">Zinc-finger</keyword>
<protein>
    <recommendedName>
        <fullName evidence="6">THAP-type domain-containing protein</fullName>
    </recommendedName>
</protein>
<dbReference type="Proteomes" id="UP000824782">
    <property type="component" value="Unassembled WGS sequence"/>
</dbReference>
<evidence type="ECO:0000256" key="3">
    <source>
        <dbReference type="ARBA" id="ARBA00022833"/>
    </source>
</evidence>
<dbReference type="PANTHER" id="PTHR28624">
    <property type="entry name" value="COILED-COIL DOMAIN-CONTAINING PROTEIN 51"/>
    <property type="match status" value="1"/>
</dbReference>
<reference evidence="7" key="1">
    <citation type="thesis" date="2020" institute="ProQuest LLC" country="789 East Eisenhower Parkway, Ann Arbor, MI, USA">
        <title>Comparative Genomics and Chromosome Evolution.</title>
        <authorList>
            <person name="Mudd A.B."/>
        </authorList>
    </citation>
    <scope>NUCLEOTIDE SEQUENCE</scope>
    <source>
        <strain evidence="7">237g6f4</strain>
        <tissue evidence="7">Blood</tissue>
    </source>
</reference>
<accession>A0AAV6ZGQ7</accession>
<dbReference type="PROSITE" id="PS50950">
    <property type="entry name" value="ZF_THAP"/>
    <property type="match status" value="1"/>
</dbReference>
<evidence type="ECO:0000313" key="7">
    <source>
        <dbReference type="EMBL" id="KAG8548332.1"/>
    </source>
</evidence>
<evidence type="ECO:0000259" key="6">
    <source>
        <dbReference type="PROSITE" id="PS50950"/>
    </source>
</evidence>